<evidence type="ECO:0000259" key="13">
    <source>
        <dbReference type="Pfam" id="PF01433"/>
    </source>
</evidence>
<dbReference type="GO" id="GO:0042277">
    <property type="term" value="F:peptide binding"/>
    <property type="evidence" value="ECO:0007669"/>
    <property type="project" value="TreeGrafter"/>
</dbReference>
<dbReference type="AlphaFoldDB" id="A0A2D0N3Y7"/>
<evidence type="ECO:0000256" key="4">
    <source>
        <dbReference type="ARBA" id="ARBA00012564"/>
    </source>
</evidence>
<dbReference type="RefSeq" id="WP_099153391.1">
    <property type="nucleotide sequence ID" value="NZ_PDUD01000033.1"/>
</dbReference>
<dbReference type="InterPro" id="IPR045357">
    <property type="entry name" value="Aminopeptidase_N-like_N"/>
</dbReference>
<dbReference type="SUPFAM" id="SSF55486">
    <property type="entry name" value="Metalloproteases ('zincins'), catalytic domain"/>
    <property type="match status" value="1"/>
</dbReference>
<dbReference type="SUPFAM" id="SSF63737">
    <property type="entry name" value="Leukotriene A4 hydrolase N-terminal domain"/>
    <property type="match status" value="1"/>
</dbReference>
<sequence length="449" mass="52543">MRKQLHQMLRAIIRNCLILILTISAFTTQAQPDKDRQTVDILHYEATIEPDISEKTIRGAVSVQFRFLAGSPPRLELDCGRLTVERVVYQKSDVDFTRKGSQLIIPLPPASLRGKQKVRIFYWGQPAGGVQFFPESRQMYTVFSTNRWMPCRTAPADRASFDLQLILPQGLTAIANGKLRSKKTLTGGKVQLNWRMKRDVPVYCFGFAIGPLHLIIEREYGVKFQYLSADYSEAELREIFQETPRMLRFFERKAGVRYPGACYSQLLPKGQVSQEMQHFTVIRNTYGKQVLEEKEDINLGAHELAHQWWGNQVTCRDWRHFWLNEGMAVFMSSAYREYRFGREIYLEDIEAYRKAYQGVADKELDKPLQFPDWDHPTPEDRTLVYYKGAYFLHLLREELGERIFWKGIRRYTKKYFGKPVVSSDLQTIMEKVSRKDLSRLFAKWVYPAQ</sequence>
<dbReference type="GO" id="GO:0005737">
    <property type="term" value="C:cytoplasm"/>
    <property type="evidence" value="ECO:0007669"/>
    <property type="project" value="TreeGrafter"/>
</dbReference>
<evidence type="ECO:0000256" key="7">
    <source>
        <dbReference type="ARBA" id="ARBA00022670"/>
    </source>
</evidence>
<feature type="chain" id="PRO_5012383991" description="Aminopeptidase N" evidence="12">
    <location>
        <begin position="31"/>
        <end position="449"/>
    </location>
</feature>
<dbReference type="GO" id="GO:0005615">
    <property type="term" value="C:extracellular space"/>
    <property type="evidence" value="ECO:0007669"/>
    <property type="project" value="TreeGrafter"/>
</dbReference>
<evidence type="ECO:0000256" key="5">
    <source>
        <dbReference type="ARBA" id="ARBA00015611"/>
    </source>
</evidence>
<dbReference type="Pfam" id="PF17900">
    <property type="entry name" value="Peptidase_M1_N"/>
    <property type="match status" value="1"/>
</dbReference>
<evidence type="ECO:0000256" key="1">
    <source>
        <dbReference type="ARBA" id="ARBA00000098"/>
    </source>
</evidence>
<dbReference type="OrthoDB" id="100605at2"/>
<name>A0A2D0N3Y7_FLAN2</name>
<evidence type="ECO:0000256" key="9">
    <source>
        <dbReference type="ARBA" id="ARBA00022801"/>
    </source>
</evidence>
<dbReference type="InterPro" id="IPR027268">
    <property type="entry name" value="Peptidase_M4/M1_CTD_sf"/>
</dbReference>
<evidence type="ECO:0000256" key="11">
    <source>
        <dbReference type="ARBA" id="ARBA00023049"/>
    </source>
</evidence>
<evidence type="ECO:0000313" key="15">
    <source>
        <dbReference type="EMBL" id="PHN03262.1"/>
    </source>
</evidence>
<dbReference type="PRINTS" id="PR00756">
    <property type="entry name" value="ALADIPTASE"/>
</dbReference>
<comment type="caution">
    <text evidence="15">The sequence shown here is derived from an EMBL/GenBank/DDBJ whole genome shotgun (WGS) entry which is preliminary data.</text>
</comment>
<evidence type="ECO:0000256" key="2">
    <source>
        <dbReference type="ARBA" id="ARBA00001947"/>
    </source>
</evidence>
<dbReference type="GO" id="GO:0016020">
    <property type="term" value="C:membrane"/>
    <property type="evidence" value="ECO:0007669"/>
    <property type="project" value="TreeGrafter"/>
</dbReference>
<dbReference type="GO" id="GO:0070006">
    <property type="term" value="F:metalloaminopeptidase activity"/>
    <property type="evidence" value="ECO:0007669"/>
    <property type="project" value="TreeGrafter"/>
</dbReference>
<evidence type="ECO:0000256" key="10">
    <source>
        <dbReference type="ARBA" id="ARBA00022833"/>
    </source>
</evidence>
<dbReference type="InterPro" id="IPR001930">
    <property type="entry name" value="Peptidase_M1"/>
</dbReference>
<dbReference type="EC" id="3.4.11.2" evidence="4"/>
<feature type="domain" description="Aminopeptidase N-like N-terminal" evidence="14">
    <location>
        <begin position="43"/>
        <end position="203"/>
    </location>
</feature>
<dbReference type="GO" id="GO:0016285">
    <property type="term" value="F:alanyl aminopeptidase activity"/>
    <property type="evidence" value="ECO:0007669"/>
    <property type="project" value="UniProtKB-EC"/>
</dbReference>
<protein>
    <recommendedName>
        <fullName evidence="5">Aminopeptidase N</fullName>
        <ecNumber evidence="4">3.4.11.2</ecNumber>
    </recommendedName>
</protein>
<dbReference type="Gene3D" id="2.60.40.1730">
    <property type="entry name" value="tricorn interacting facor f3 domain"/>
    <property type="match status" value="1"/>
</dbReference>
<keyword evidence="12" id="KW-0732">Signal</keyword>
<comment type="similarity">
    <text evidence="3">Belongs to the peptidase M1 family.</text>
</comment>
<dbReference type="Proteomes" id="UP000223913">
    <property type="component" value="Unassembled WGS sequence"/>
</dbReference>
<reference evidence="15 16" key="1">
    <citation type="submission" date="2017-10" db="EMBL/GenBank/DDBJ databases">
        <title>The draft genome sequence of Lewinella nigricans NBRC 102662.</title>
        <authorList>
            <person name="Wang K."/>
        </authorList>
    </citation>
    <scope>NUCLEOTIDE SEQUENCE [LARGE SCALE GENOMIC DNA]</scope>
    <source>
        <strain evidence="15 16">NBRC 102662</strain>
    </source>
</reference>
<dbReference type="CDD" id="cd09603">
    <property type="entry name" value="M1_APN_like"/>
    <property type="match status" value="1"/>
</dbReference>
<proteinExistence type="inferred from homology"/>
<evidence type="ECO:0000259" key="14">
    <source>
        <dbReference type="Pfam" id="PF17900"/>
    </source>
</evidence>
<feature type="signal peptide" evidence="12">
    <location>
        <begin position="1"/>
        <end position="30"/>
    </location>
</feature>
<evidence type="ECO:0000313" key="16">
    <source>
        <dbReference type="Proteomes" id="UP000223913"/>
    </source>
</evidence>
<feature type="domain" description="Peptidase M1 membrane alanine aminopeptidase" evidence="13">
    <location>
        <begin position="292"/>
        <end position="444"/>
    </location>
</feature>
<keyword evidence="10" id="KW-0862">Zinc</keyword>
<dbReference type="InterPro" id="IPR050344">
    <property type="entry name" value="Peptidase_M1_aminopeptidases"/>
</dbReference>
<evidence type="ECO:0000256" key="6">
    <source>
        <dbReference type="ARBA" id="ARBA00022438"/>
    </source>
</evidence>
<keyword evidence="7" id="KW-0645">Protease</keyword>
<dbReference type="InterPro" id="IPR042097">
    <property type="entry name" value="Aminopeptidase_N-like_N_sf"/>
</dbReference>
<keyword evidence="8" id="KW-0479">Metal-binding</keyword>
<dbReference type="GO" id="GO:0006508">
    <property type="term" value="P:proteolysis"/>
    <property type="evidence" value="ECO:0007669"/>
    <property type="project" value="UniProtKB-KW"/>
</dbReference>
<comment type="catalytic activity">
    <reaction evidence="1">
        <text>Release of an N-terminal amino acid, Xaa-|-Yaa- from a peptide, amide or arylamide. Xaa is preferably Ala, but may be most amino acids including Pro (slow action). When a terminal hydrophobic residue is followed by a prolyl residue, the two may be released as an intact Xaa-Pro dipeptide.</text>
        <dbReference type="EC" id="3.4.11.2"/>
    </reaction>
</comment>
<keyword evidence="6 15" id="KW-0031">Aminopeptidase</keyword>
<dbReference type="GO" id="GO:0043171">
    <property type="term" value="P:peptide catabolic process"/>
    <property type="evidence" value="ECO:0007669"/>
    <property type="project" value="TreeGrafter"/>
</dbReference>
<dbReference type="InterPro" id="IPR014782">
    <property type="entry name" value="Peptidase_M1_dom"/>
</dbReference>
<keyword evidence="11" id="KW-0482">Metalloprotease</keyword>
<keyword evidence="16" id="KW-1185">Reference proteome</keyword>
<accession>A0A2D0N3Y7</accession>
<dbReference type="Pfam" id="PF01433">
    <property type="entry name" value="Peptidase_M1"/>
    <property type="match status" value="1"/>
</dbReference>
<dbReference type="PANTHER" id="PTHR11533">
    <property type="entry name" value="PROTEASE M1 ZINC METALLOPROTEASE"/>
    <property type="match status" value="1"/>
</dbReference>
<keyword evidence="9" id="KW-0378">Hydrolase</keyword>
<comment type="cofactor">
    <cofactor evidence="2">
        <name>Zn(2+)</name>
        <dbReference type="ChEBI" id="CHEBI:29105"/>
    </cofactor>
</comment>
<gene>
    <name evidence="15" type="ORF">CRP01_28115</name>
</gene>
<evidence type="ECO:0000256" key="3">
    <source>
        <dbReference type="ARBA" id="ARBA00010136"/>
    </source>
</evidence>
<evidence type="ECO:0000256" key="12">
    <source>
        <dbReference type="SAM" id="SignalP"/>
    </source>
</evidence>
<dbReference type="Gene3D" id="1.10.390.10">
    <property type="entry name" value="Neutral Protease Domain 2"/>
    <property type="match status" value="1"/>
</dbReference>
<dbReference type="EMBL" id="PDUD01000033">
    <property type="protein sequence ID" value="PHN03262.1"/>
    <property type="molecule type" value="Genomic_DNA"/>
</dbReference>
<evidence type="ECO:0000256" key="8">
    <source>
        <dbReference type="ARBA" id="ARBA00022723"/>
    </source>
</evidence>
<dbReference type="PANTHER" id="PTHR11533:SF174">
    <property type="entry name" value="PUROMYCIN-SENSITIVE AMINOPEPTIDASE-RELATED"/>
    <property type="match status" value="1"/>
</dbReference>
<dbReference type="GO" id="GO:0008270">
    <property type="term" value="F:zinc ion binding"/>
    <property type="evidence" value="ECO:0007669"/>
    <property type="project" value="InterPro"/>
</dbReference>
<organism evidence="15 16">
    <name type="scientific">Flavilitoribacter nigricans (strain ATCC 23147 / DSM 23189 / NBRC 102662 / NCIMB 1420 / SS-2)</name>
    <name type="common">Lewinella nigricans</name>
    <dbReference type="NCBI Taxonomy" id="1122177"/>
    <lineage>
        <taxon>Bacteria</taxon>
        <taxon>Pseudomonadati</taxon>
        <taxon>Bacteroidota</taxon>
        <taxon>Saprospiria</taxon>
        <taxon>Saprospirales</taxon>
        <taxon>Lewinellaceae</taxon>
        <taxon>Flavilitoribacter</taxon>
    </lineage>
</organism>